<feature type="domain" description="tRNA ligase kinase" evidence="2">
    <location>
        <begin position="131"/>
        <end position="273"/>
    </location>
</feature>
<sequence>PPGRSCRFAGSSTRLPPAMQRAWTSAPGVPAVAPADGLARGVSQGPAAPAVQPVQPAPLPRTRSLAQDEAARGEAGRHILALALGAALGVAAAPAEAAAAAAAQAAPGVAGPSRAVPPVTLEGQLRIIVAGLMGSGKSTLCRMLRHLFGGTWVNQDEFSHLGKGAKKAFLAEVKRAAGDKQTQVLLVDKINTLRQHRQEILDAMDAGLRGEAVLVEVRHPADPEGRWEHTAELCQARIEARGERHRTLKGSLGMGKVRGILQGTLRDAQPFTDAELARLRARLRAAADLGARRGRPARRARARRPRRRVVEPRRRRGGAAAAGLRAFRAAMAAEADLGGAAPPAVAGPPQGGAACRGGAARHPQGAAGGAPGQGAPEGGQRSPWIVEVALDADTQRRLRELWAGFSTAEPTLALIDDPHVTLLYLGGGSDKEVAERSPKIGDPARVQRLRLDLADRDGSAVEAVATSLVIAPGRLACLEVEGVQDICANEYPHVTLACVSGSAASRSTVWSGRMPTLVSQSEVAGETKSSWGSS</sequence>
<dbReference type="EMBL" id="CAUYUJ010017058">
    <property type="protein sequence ID" value="CAK0871304.1"/>
    <property type="molecule type" value="Genomic_DNA"/>
</dbReference>
<feature type="region of interest" description="Disordered" evidence="1">
    <location>
        <begin position="343"/>
        <end position="380"/>
    </location>
</feature>
<dbReference type="InterPro" id="IPR027417">
    <property type="entry name" value="P-loop_NTPase"/>
</dbReference>
<feature type="region of interest" description="Disordered" evidence="1">
    <location>
        <begin position="290"/>
        <end position="317"/>
    </location>
</feature>
<dbReference type="Proteomes" id="UP001189429">
    <property type="component" value="Unassembled WGS sequence"/>
</dbReference>
<reference evidence="3" key="1">
    <citation type="submission" date="2023-10" db="EMBL/GenBank/DDBJ databases">
        <authorList>
            <person name="Chen Y."/>
            <person name="Shah S."/>
            <person name="Dougan E. K."/>
            <person name="Thang M."/>
            <person name="Chan C."/>
        </authorList>
    </citation>
    <scope>NUCLEOTIDE SEQUENCE [LARGE SCALE GENOMIC DNA]</scope>
</reference>
<feature type="non-terminal residue" evidence="3">
    <location>
        <position position="1"/>
    </location>
</feature>
<feature type="compositionally biased region" description="Basic residues" evidence="1">
    <location>
        <begin position="292"/>
        <end position="317"/>
    </location>
</feature>
<dbReference type="PANTHER" id="PTHR32004">
    <property type="entry name" value="TRNA LIGASE"/>
    <property type="match status" value="1"/>
</dbReference>
<evidence type="ECO:0000256" key="1">
    <source>
        <dbReference type="SAM" id="MobiDB-lite"/>
    </source>
</evidence>
<organism evidence="3 4">
    <name type="scientific">Prorocentrum cordatum</name>
    <dbReference type="NCBI Taxonomy" id="2364126"/>
    <lineage>
        <taxon>Eukaryota</taxon>
        <taxon>Sar</taxon>
        <taxon>Alveolata</taxon>
        <taxon>Dinophyceae</taxon>
        <taxon>Prorocentrales</taxon>
        <taxon>Prorocentraceae</taxon>
        <taxon>Prorocentrum</taxon>
    </lineage>
</organism>
<dbReference type="PANTHER" id="PTHR32004:SF1">
    <property type="entry name" value="TRNA LIGASE"/>
    <property type="match status" value="1"/>
</dbReference>
<feature type="compositionally biased region" description="Gly residues" evidence="1">
    <location>
        <begin position="366"/>
        <end position="377"/>
    </location>
</feature>
<evidence type="ECO:0000313" key="4">
    <source>
        <dbReference type="Proteomes" id="UP001189429"/>
    </source>
</evidence>
<protein>
    <recommendedName>
        <fullName evidence="2">tRNA ligase kinase domain-containing protein</fullName>
    </recommendedName>
</protein>
<name>A0ABN9VH16_9DINO</name>
<dbReference type="SUPFAM" id="SSF52540">
    <property type="entry name" value="P-loop containing nucleoside triphosphate hydrolases"/>
    <property type="match status" value="1"/>
</dbReference>
<accession>A0ABN9VH16</accession>
<feature type="compositionally biased region" description="Low complexity" evidence="1">
    <location>
        <begin position="26"/>
        <end position="39"/>
    </location>
</feature>
<evidence type="ECO:0000259" key="2">
    <source>
        <dbReference type="Pfam" id="PF08303"/>
    </source>
</evidence>
<comment type="caution">
    <text evidence="3">The sequence shown here is derived from an EMBL/GenBank/DDBJ whole genome shotgun (WGS) entry which is preliminary data.</text>
</comment>
<dbReference type="InterPro" id="IPR015966">
    <property type="entry name" value="tRNA_lig_kin_fungi"/>
</dbReference>
<evidence type="ECO:0000313" key="3">
    <source>
        <dbReference type="EMBL" id="CAK0871304.1"/>
    </source>
</evidence>
<feature type="compositionally biased region" description="Low complexity" evidence="1">
    <location>
        <begin position="343"/>
        <end position="365"/>
    </location>
</feature>
<dbReference type="Gene3D" id="3.40.50.300">
    <property type="entry name" value="P-loop containing nucleotide triphosphate hydrolases"/>
    <property type="match status" value="1"/>
</dbReference>
<dbReference type="Pfam" id="PF08303">
    <property type="entry name" value="tRNA_lig_kinase"/>
    <property type="match status" value="1"/>
</dbReference>
<gene>
    <name evidence="3" type="ORF">PCOR1329_LOCUS57175</name>
</gene>
<keyword evidence="4" id="KW-1185">Reference proteome</keyword>
<proteinExistence type="predicted"/>
<feature type="region of interest" description="Disordered" evidence="1">
    <location>
        <begin position="1"/>
        <end position="60"/>
    </location>
</feature>